<reference evidence="10 11" key="1">
    <citation type="journal article" date="2021" name="Genome Biol. Evol.">
        <title>Complete Genome Sequencing of a Novel Gloeobacter Species from a Waterfall Cave in Mexico.</title>
        <authorList>
            <person name="Saw J.H."/>
            <person name="Cardona T."/>
            <person name="Montejano G."/>
        </authorList>
    </citation>
    <scope>NUCLEOTIDE SEQUENCE [LARGE SCALE GENOMIC DNA]</scope>
    <source>
        <strain evidence="10">MG652769</strain>
    </source>
</reference>
<evidence type="ECO:0000256" key="6">
    <source>
        <dbReference type="ARBA" id="ARBA00047665"/>
    </source>
</evidence>
<dbReference type="InterPro" id="IPR022903">
    <property type="entry name" value="GcvT_bac"/>
</dbReference>
<dbReference type="PANTHER" id="PTHR43757:SF2">
    <property type="entry name" value="AMINOMETHYLTRANSFERASE, MITOCHONDRIAL"/>
    <property type="match status" value="1"/>
</dbReference>
<dbReference type="InterPro" id="IPR029043">
    <property type="entry name" value="GcvT/YgfZ_C"/>
</dbReference>
<dbReference type="InterPro" id="IPR027266">
    <property type="entry name" value="TrmE/GcvT-like"/>
</dbReference>
<feature type="domain" description="GCVT N-terminal" evidence="8">
    <location>
        <begin position="17"/>
        <end position="267"/>
    </location>
</feature>
<keyword evidence="4 7" id="KW-0808">Transferase</keyword>
<evidence type="ECO:0000259" key="8">
    <source>
        <dbReference type="Pfam" id="PF01571"/>
    </source>
</evidence>
<dbReference type="InterPro" id="IPR006223">
    <property type="entry name" value="GcvT"/>
</dbReference>
<accession>A0ABY3PQX4</accession>
<dbReference type="Gene3D" id="4.10.1250.10">
    <property type="entry name" value="Aminomethyltransferase fragment"/>
    <property type="match status" value="1"/>
</dbReference>
<dbReference type="PANTHER" id="PTHR43757">
    <property type="entry name" value="AMINOMETHYLTRANSFERASE"/>
    <property type="match status" value="1"/>
</dbReference>
<evidence type="ECO:0000256" key="7">
    <source>
        <dbReference type="HAMAP-Rule" id="MF_00259"/>
    </source>
</evidence>
<comment type="catalytic activity">
    <reaction evidence="6 7">
        <text>N(6)-[(R)-S(8)-aminomethyldihydrolipoyl]-L-lysyl-[protein] + (6S)-5,6,7,8-tetrahydrofolate = N(6)-[(R)-dihydrolipoyl]-L-lysyl-[protein] + (6R)-5,10-methylene-5,6,7,8-tetrahydrofolate + NH4(+)</text>
        <dbReference type="Rhea" id="RHEA:16945"/>
        <dbReference type="Rhea" id="RHEA-COMP:10475"/>
        <dbReference type="Rhea" id="RHEA-COMP:10492"/>
        <dbReference type="ChEBI" id="CHEBI:15636"/>
        <dbReference type="ChEBI" id="CHEBI:28938"/>
        <dbReference type="ChEBI" id="CHEBI:57453"/>
        <dbReference type="ChEBI" id="CHEBI:83100"/>
        <dbReference type="ChEBI" id="CHEBI:83143"/>
        <dbReference type="EC" id="2.1.2.10"/>
    </reaction>
</comment>
<proteinExistence type="inferred from homology"/>
<dbReference type="Gene3D" id="2.40.30.110">
    <property type="entry name" value="Aminomethyltransferase beta-barrel domains"/>
    <property type="match status" value="1"/>
</dbReference>
<dbReference type="GO" id="GO:0004047">
    <property type="term" value="F:aminomethyltransferase activity"/>
    <property type="evidence" value="ECO:0007669"/>
    <property type="project" value="UniProtKB-EC"/>
</dbReference>
<dbReference type="SUPFAM" id="SSF101790">
    <property type="entry name" value="Aminomethyltransferase beta-barrel domain"/>
    <property type="match status" value="1"/>
</dbReference>
<comment type="similarity">
    <text evidence="1 7">Belongs to the GcvT family.</text>
</comment>
<dbReference type="HAMAP" id="MF_00259">
    <property type="entry name" value="GcvT"/>
    <property type="match status" value="1"/>
</dbReference>
<dbReference type="Gene3D" id="3.30.70.1400">
    <property type="entry name" value="Aminomethyltransferase beta-barrel domains"/>
    <property type="match status" value="1"/>
</dbReference>
<dbReference type="Proteomes" id="UP001054846">
    <property type="component" value="Chromosome"/>
</dbReference>
<dbReference type="Gene3D" id="3.30.1360.120">
    <property type="entry name" value="Probable tRNA modification gtpase trme, domain 1"/>
    <property type="match status" value="1"/>
</dbReference>
<dbReference type="InterPro" id="IPR006222">
    <property type="entry name" value="GCVT_N"/>
</dbReference>
<dbReference type="NCBIfam" id="NF001567">
    <property type="entry name" value="PRK00389.1"/>
    <property type="match status" value="1"/>
</dbReference>
<evidence type="ECO:0000256" key="1">
    <source>
        <dbReference type="ARBA" id="ARBA00008609"/>
    </source>
</evidence>
<comment type="subunit">
    <text evidence="7">The glycine cleavage system is composed of four proteins: P, T, L and H.</text>
</comment>
<feature type="domain" description="Aminomethyltransferase C-terminal" evidence="9">
    <location>
        <begin position="286"/>
        <end position="363"/>
    </location>
</feature>
<sequence length="367" mass="40100">MVARSLGLMSDLKRTPLYAQHLQLGARLVPFGGWEMPLQYSTLTGEHRAVRTGAGLFDISHMGKYTLSGPDVLAQIQRLVPSDLARLQPGQAQYTVLLNEQAGIIDDVIFYCRSPEHWVVIVNGATNDKDRRWLAEHLQGVHFDDLTGTHTLLALQGPAAAKALQPLVDFDLARLGRFEHAQISLAGQPAFLARTGYTGEDGFEIMSPQPAGIALWQSLTAAGVPPCGLGARDTLRLEAAMHLYGQDMDESTTPLEASLGWVVDWDKPDYLGREILLAQKAHGTERRLVGLTVEGRQIARHGYGLFDGERQVGVVTSGTLTPTVGRPIALGYVSTPLARIGSTLEVDIRGRRAPATVVRRPFYRRAL</sequence>
<dbReference type="InterPro" id="IPR013977">
    <property type="entry name" value="GcvT_C"/>
</dbReference>
<dbReference type="NCBIfam" id="TIGR00528">
    <property type="entry name" value="gcvT"/>
    <property type="match status" value="1"/>
</dbReference>
<evidence type="ECO:0000256" key="2">
    <source>
        <dbReference type="ARBA" id="ARBA00012616"/>
    </source>
</evidence>
<evidence type="ECO:0000256" key="3">
    <source>
        <dbReference type="ARBA" id="ARBA00022576"/>
    </source>
</evidence>
<dbReference type="InterPro" id="IPR028896">
    <property type="entry name" value="GcvT/YgfZ/DmdA"/>
</dbReference>
<dbReference type="Pfam" id="PF08669">
    <property type="entry name" value="GCV_T_C"/>
    <property type="match status" value="1"/>
</dbReference>
<dbReference type="SUPFAM" id="SSF103025">
    <property type="entry name" value="Folate-binding domain"/>
    <property type="match status" value="1"/>
</dbReference>
<keyword evidence="3 7" id="KW-0032">Aminotransferase</keyword>
<organism evidence="10 11">
    <name type="scientific">Gloeobacter morelensis MG652769</name>
    <dbReference type="NCBI Taxonomy" id="2781736"/>
    <lineage>
        <taxon>Bacteria</taxon>
        <taxon>Bacillati</taxon>
        <taxon>Cyanobacteriota</taxon>
        <taxon>Cyanophyceae</taxon>
        <taxon>Gloeobacterales</taxon>
        <taxon>Gloeobacteraceae</taxon>
        <taxon>Gloeobacter</taxon>
        <taxon>Gloeobacter morelensis</taxon>
    </lineage>
</organism>
<dbReference type="PIRSF" id="PIRSF006487">
    <property type="entry name" value="GcvT"/>
    <property type="match status" value="1"/>
</dbReference>
<dbReference type="Pfam" id="PF01571">
    <property type="entry name" value="GCV_T"/>
    <property type="match status" value="1"/>
</dbReference>
<evidence type="ECO:0000256" key="4">
    <source>
        <dbReference type="ARBA" id="ARBA00022679"/>
    </source>
</evidence>
<evidence type="ECO:0000313" key="10">
    <source>
        <dbReference type="EMBL" id="UFP96060.1"/>
    </source>
</evidence>
<evidence type="ECO:0000313" key="11">
    <source>
        <dbReference type="Proteomes" id="UP001054846"/>
    </source>
</evidence>
<comment type="function">
    <text evidence="7">The glycine cleavage system catalyzes the degradation of glycine.</text>
</comment>
<gene>
    <name evidence="7 10" type="primary">gcvT</name>
    <name evidence="10" type="ORF">ISF26_07575</name>
</gene>
<dbReference type="EC" id="2.1.2.10" evidence="2 7"/>
<evidence type="ECO:0000256" key="5">
    <source>
        <dbReference type="ARBA" id="ARBA00031395"/>
    </source>
</evidence>
<evidence type="ECO:0000259" key="9">
    <source>
        <dbReference type="Pfam" id="PF08669"/>
    </source>
</evidence>
<dbReference type="RefSeq" id="WP_230843304.1">
    <property type="nucleotide sequence ID" value="NZ_CP063845.1"/>
</dbReference>
<keyword evidence="11" id="KW-1185">Reference proteome</keyword>
<protein>
    <recommendedName>
        <fullName evidence="2 7">Aminomethyltransferase</fullName>
        <ecNumber evidence="2 7">2.1.2.10</ecNumber>
    </recommendedName>
    <alternativeName>
        <fullName evidence="5 7">Glycine cleavage system T protein</fullName>
    </alternativeName>
</protein>
<dbReference type="EMBL" id="CP063845">
    <property type="protein sequence ID" value="UFP96060.1"/>
    <property type="molecule type" value="Genomic_DNA"/>
</dbReference>
<name>A0ABY3PQX4_9CYAN</name>